<evidence type="ECO:0000313" key="3">
    <source>
        <dbReference type="Proteomes" id="UP001196316"/>
    </source>
</evidence>
<dbReference type="GO" id="GO:0003677">
    <property type="term" value="F:DNA binding"/>
    <property type="evidence" value="ECO:0007669"/>
    <property type="project" value="UniProtKB-KW"/>
</dbReference>
<protein>
    <submittedName>
        <fullName evidence="2">HU family DNA-binding protein</fullName>
    </submittedName>
</protein>
<gene>
    <name evidence="2" type="ORF">KSW80_13355</name>
</gene>
<dbReference type="RefSeq" id="WP_217327088.1">
    <property type="nucleotide sequence ID" value="NZ_JAHOEK010000050.1"/>
</dbReference>
<keyword evidence="2" id="KW-0238">DNA-binding</keyword>
<dbReference type="AlphaFoldDB" id="A0AAW4NID2"/>
<sequence length="206" mass="24044">MAIKYEIHYLPNAGGNEETRRFAHIFEQTAMTDKQMISRIARHSSLSEGDVAAVLMQLRDIIEEDLQEGRRINIPEIGYLSLSVDLDMDDLKPDNKVRAEYVSVRGIKFRPNADLLKQVKYHTHFEKSQYTSRSYPFSEDALKEKIREYLKHNRSINRKVLEAEFHIRKQTALNWLKKLEKSGFLIKEGSRNAPVYFLAEEQETIG</sequence>
<evidence type="ECO:0000313" key="2">
    <source>
        <dbReference type="EMBL" id="MBV3409375.1"/>
    </source>
</evidence>
<organism evidence="2 3">
    <name type="scientific">Segatella copri</name>
    <dbReference type="NCBI Taxonomy" id="165179"/>
    <lineage>
        <taxon>Bacteria</taxon>
        <taxon>Pseudomonadati</taxon>
        <taxon>Bacteroidota</taxon>
        <taxon>Bacteroidia</taxon>
        <taxon>Bacteroidales</taxon>
        <taxon>Prevotellaceae</taxon>
        <taxon>Segatella</taxon>
    </lineage>
</organism>
<feature type="domain" description="HU" evidence="1">
    <location>
        <begin position="1"/>
        <end position="127"/>
    </location>
</feature>
<dbReference type="InterPro" id="IPR041607">
    <property type="entry name" value="HU-HIG"/>
</dbReference>
<reference evidence="2" key="1">
    <citation type="submission" date="2021-06" db="EMBL/GenBank/DDBJ databases">
        <title>Collection of gut derived symbiotic bacterial strains cultured from healthy donors.</title>
        <authorList>
            <person name="Lin H."/>
            <person name="Littmann E."/>
            <person name="Pamer E.G."/>
        </authorList>
    </citation>
    <scope>NUCLEOTIDE SEQUENCE</scope>
    <source>
        <strain evidence="2">MSK.21.60</strain>
    </source>
</reference>
<dbReference type="Pfam" id="PF18291">
    <property type="entry name" value="HU-HIG"/>
    <property type="match status" value="1"/>
</dbReference>
<proteinExistence type="predicted"/>
<dbReference type="EMBL" id="JAHOEP010000049">
    <property type="protein sequence ID" value="MBV3409375.1"/>
    <property type="molecule type" value="Genomic_DNA"/>
</dbReference>
<dbReference type="Proteomes" id="UP001196316">
    <property type="component" value="Unassembled WGS sequence"/>
</dbReference>
<name>A0AAW4NID2_9BACT</name>
<evidence type="ECO:0000259" key="1">
    <source>
        <dbReference type="Pfam" id="PF18291"/>
    </source>
</evidence>
<comment type="caution">
    <text evidence="2">The sequence shown here is derived from an EMBL/GenBank/DDBJ whole genome shotgun (WGS) entry which is preliminary data.</text>
</comment>
<accession>A0AAW4NID2</accession>